<evidence type="ECO:0000256" key="2">
    <source>
        <dbReference type="ARBA" id="ARBA00039140"/>
    </source>
</evidence>
<feature type="active site" evidence="4">
    <location>
        <position position="21"/>
    </location>
</feature>
<name>A0ABW7QM14_9ACTN</name>
<dbReference type="Gene3D" id="3.40.50.180">
    <property type="entry name" value="Methylesterase CheB, C-terminal domain"/>
    <property type="match status" value="1"/>
</dbReference>
<protein>
    <recommendedName>
        <fullName evidence="2">protein-glutamate methylesterase</fullName>
        <ecNumber evidence="2">3.1.1.61</ecNumber>
    </recommendedName>
</protein>
<comment type="catalytic activity">
    <reaction evidence="3">
        <text>[protein]-L-glutamate 5-O-methyl ester + H2O = L-glutamyl-[protein] + methanol + H(+)</text>
        <dbReference type="Rhea" id="RHEA:23236"/>
        <dbReference type="Rhea" id="RHEA-COMP:10208"/>
        <dbReference type="Rhea" id="RHEA-COMP:10311"/>
        <dbReference type="ChEBI" id="CHEBI:15377"/>
        <dbReference type="ChEBI" id="CHEBI:15378"/>
        <dbReference type="ChEBI" id="CHEBI:17790"/>
        <dbReference type="ChEBI" id="CHEBI:29973"/>
        <dbReference type="ChEBI" id="CHEBI:82795"/>
        <dbReference type="EC" id="3.1.1.61"/>
    </reaction>
</comment>
<evidence type="ECO:0000256" key="4">
    <source>
        <dbReference type="PROSITE-ProRule" id="PRU00050"/>
    </source>
</evidence>
<dbReference type="EC" id="3.1.1.61" evidence="2"/>
<feature type="active site" evidence="4">
    <location>
        <position position="48"/>
    </location>
</feature>
<proteinExistence type="predicted"/>
<dbReference type="EMBL" id="JBIRGQ010000001">
    <property type="protein sequence ID" value="MFH8544411.1"/>
    <property type="molecule type" value="Genomic_DNA"/>
</dbReference>
<feature type="active site" evidence="4">
    <location>
        <position position="141"/>
    </location>
</feature>
<gene>
    <name evidence="6" type="ORF">ACH4F9_05285</name>
</gene>
<sequence>MDSRHAHDPDDRCATVMVASSAGGIQGLKTLLGGLDAGLRAAVLVAQHLRRSRQTRIVDVLSPCTGLSVKLAEDGEIPTAGSVYIAPPDHHLCVRAGGVLSLSKEDPVNYARPAADPLFASASQAYGPLLIACVLTGADGDGARGVEAVKARGGLVIVEDPATAAFHGMPKAAIETGQVDFVCLAEDIAPLIRQLVERACGS</sequence>
<keyword evidence="7" id="KW-1185">Reference proteome</keyword>
<evidence type="ECO:0000256" key="3">
    <source>
        <dbReference type="ARBA" id="ARBA00048267"/>
    </source>
</evidence>
<dbReference type="PANTHER" id="PTHR42872">
    <property type="entry name" value="PROTEIN-GLUTAMATE METHYLESTERASE/PROTEIN-GLUTAMINE GLUTAMINASE"/>
    <property type="match status" value="1"/>
</dbReference>
<dbReference type="RefSeq" id="WP_397708103.1">
    <property type="nucleotide sequence ID" value="NZ_JBIRGN010000001.1"/>
</dbReference>
<dbReference type="CDD" id="cd16433">
    <property type="entry name" value="CheB"/>
    <property type="match status" value="1"/>
</dbReference>
<evidence type="ECO:0000313" key="6">
    <source>
        <dbReference type="EMBL" id="MFH8544411.1"/>
    </source>
</evidence>
<keyword evidence="4" id="KW-0145">Chemotaxis</keyword>
<feature type="domain" description="CheB-type methylesterase" evidence="5">
    <location>
        <begin position="9"/>
        <end position="199"/>
    </location>
</feature>
<evidence type="ECO:0000313" key="7">
    <source>
        <dbReference type="Proteomes" id="UP001610818"/>
    </source>
</evidence>
<dbReference type="InterPro" id="IPR035909">
    <property type="entry name" value="CheB_C"/>
</dbReference>
<reference evidence="6 7" key="1">
    <citation type="submission" date="2024-10" db="EMBL/GenBank/DDBJ databases">
        <title>The Natural Products Discovery Center: Release of the First 8490 Sequenced Strains for Exploring Actinobacteria Biosynthetic Diversity.</title>
        <authorList>
            <person name="Kalkreuter E."/>
            <person name="Kautsar S.A."/>
            <person name="Yang D."/>
            <person name="Bader C.D."/>
            <person name="Teijaro C.N."/>
            <person name="Fluegel L."/>
            <person name="Davis C.M."/>
            <person name="Simpson J.R."/>
            <person name="Lauterbach L."/>
            <person name="Steele A.D."/>
            <person name="Gui C."/>
            <person name="Meng S."/>
            <person name="Li G."/>
            <person name="Viehrig K."/>
            <person name="Ye F."/>
            <person name="Su P."/>
            <person name="Kiefer A.F."/>
            <person name="Nichols A."/>
            <person name="Cepeda A.J."/>
            <person name="Yan W."/>
            <person name="Fan B."/>
            <person name="Jiang Y."/>
            <person name="Adhikari A."/>
            <person name="Zheng C.-J."/>
            <person name="Schuster L."/>
            <person name="Cowan T.M."/>
            <person name="Smanski M.J."/>
            <person name="Chevrette M.G."/>
            <person name="De Carvalho L.P.S."/>
            <person name="Shen B."/>
        </authorList>
    </citation>
    <scope>NUCLEOTIDE SEQUENCE [LARGE SCALE GENOMIC DNA]</scope>
    <source>
        <strain evidence="6 7">NPDC017990</strain>
    </source>
</reference>
<evidence type="ECO:0000259" key="5">
    <source>
        <dbReference type="PROSITE" id="PS50122"/>
    </source>
</evidence>
<dbReference type="PROSITE" id="PS50122">
    <property type="entry name" value="CHEB"/>
    <property type="match status" value="1"/>
</dbReference>
<dbReference type="Proteomes" id="UP001610818">
    <property type="component" value="Unassembled WGS sequence"/>
</dbReference>
<evidence type="ECO:0000256" key="1">
    <source>
        <dbReference type="ARBA" id="ARBA00022801"/>
    </source>
</evidence>
<accession>A0ABW7QM14</accession>
<keyword evidence="1 4" id="KW-0378">Hydrolase</keyword>
<dbReference type="Pfam" id="PF01339">
    <property type="entry name" value="CheB_methylest"/>
    <property type="match status" value="1"/>
</dbReference>
<organism evidence="6 7">
    <name type="scientific">Streptomyces longisporoflavus</name>
    <dbReference type="NCBI Taxonomy" id="28044"/>
    <lineage>
        <taxon>Bacteria</taxon>
        <taxon>Bacillati</taxon>
        <taxon>Actinomycetota</taxon>
        <taxon>Actinomycetes</taxon>
        <taxon>Kitasatosporales</taxon>
        <taxon>Streptomycetaceae</taxon>
        <taxon>Streptomyces</taxon>
    </lineage>
</organism>
<comment type="caution">
    <text evidence="6">The sequence shown here is derived from an EMBL/GenBank/DDBJ whole genome shotgun (WGS) entry which is preliminary data.</text>
</comment>
<dbReference type="SUPFAM" id="SSF52738">
    <property type="entry name" value="Methylesterase CheB, C-terminal domain"/>
    <property type="match status" value="1"/>
</dbReference>
<dbReference type="PANTHER" id="PTHR42872:SF6">
    <property type="entry name" value="PROTEIN-GLUTAMATE METHYLESTERASE_PROTEIN-GLUTAMINE GLUTAMINASE"/>
    <property type="match status" value="1"/>
</dbReference>
<dbReference type="InterPro" id="IPR000673">
    <property type="entry name" value="Sig_transdc_resp-reg_Me-estase"/>
</dbReference>